<dbReference type="InterPro" id="IPR008979">
    <property type="entry name" value="Galactose-bd-like_sf"/>
</dbReference>
<dbReference type="GO" id="GO:0046373">
    <property type="term" value="P:L-arabinose metabolic process"/>
    <property type="evidence" value="ECO:0007669"/>
    <property type="project" value="InterPro"/>
</dbReference>
<dbReference type="Proteomes" id="UP000823603">
    <property type="component" value="Unassembled WGS sequence"/>
</dbReference>
<accession>A0A9D9NFP5</accession>
<keyword evidence="6" id="KW-0325">Glycoprotein</keyword>
<sequence>MRHFDFMRKLAVPALGAAPAIVAVMLSSQPEAVAQEIVVDLGKRGAEIPSSLYGVFFEEITGSGDGGLYAEMVRNRGFEEGVLPSGCTLEDGYAAAPHSHCYSNDSLNCFRVRWSPDLAMTGWRVQYSDGSQASSAITDEYPLNDATPHSLRLDLCSARGDVSAVNTGYWGLAVEAGKRYDLEFYVRSEGTSRCRVSIVPSSGGRIASRDVSLTPDGQWHRYTVTMEPDASGADNTLQITFPAEGRVWLDYVSLFPEDTFKGRKNGLRKDVAGLIAGLHPAFIRWPGGCIVEGLTLDNRVKWKETVGEPVTRPGEYNLWGYRSTYGFGYHEFLQFCEDIGSDAMFVCNAGMSCLFRNGDYVQGEALEPLIQDALDAIEYAIGDPETTEWGALRAKNGHPEPFPLKYVEVGNENVFWRYAENYNRFHKAIKERYPQITVITALMFSKDIDRLDEVEMIDPHYYETPDWFYNNAGVYDKLSRRTPYKVYVGEYAAVGRSDLYSSLAEAAYLTGVERNADKVQLVSYAPLLSNSHFNTNHLIVLDNRSSYGRSNYHVMKLFSENRPDYNVLVSIKGEQTSVPYCPEGYVGLATGGTSAEFRDFKVESGGRTVYSTSGFSDFGDRWKAVRGDWRVCDGKLRQSSCSGDALAFLDGVNVSDCVISLKARKLDGREGFKVVFGMKDEGHYFMADMGSHTNESAIFREIGDNGSVSLFDYRNQEPVLKDHWYDVRIVIRGSVWKCYMDGRLIYTYDHRIVNRHYAVAGIDRDAGELVVKLVNGTETPWETSLVLKGGRSVSDTVRKIELTSDEFTDENSFEDPLKVSGRESIMEIAGARTPVVCAPRSLTIFRIPVK</sequence>
<reference evidence="8" key="1">
    <citation type="submission" date="2020-10" db="EMBL/GenBank/DDBJ databases">
        <authorList>
            <person name="Gilroy R."/>
        </authorList>
    </citation>
    <scope>NUCLEOTIDE SEQUENCE</scope>
    <source>
        <strain evidence="8">B2-22910</strain>
    </source>
</reference>
<evidence type="ECO:0000313" key="9">
    <source>
        <dbReference type="Proteomes" id="UP000823603"/>
    </source>
</evidence>
<dbReference type="Gene3D" id="2.60.120.560">
    <property type="entry name" value="Exo-inulinase, domain 1"/>
    <property type="match status" value="1"/>
</dbReference>
<keyword evidence="5" id="KW-0378">Hydrolase</keyword>
<evidence type="ECO:0000256" key="6">
    <source>
        <dbReference type="ARBA" id="ARBA00023180"/>
    </source>
</evidence>
<dbReference type="Gene3D" id="2.60.120.260">
    <property type="entry name" value="Galactose-binding domain-like"/>
    <property type="match status" value="1"/>
</dbReference>
<evidence type="ECO:0000256" key="2">
    <source>
        <dbReference type="ARBA" id="ARBA00007186"/>
    </source>
</evidence>
<keyword evidence="4" id="KW-0732">Signal</keyword>
<dbReference type="InterPro" id="IPR055235">
    <property type="entry name" value="ASD1_cat"/>
</dbReference>
<reference evidence="8" key="2">
    <citation type="journal article" date="2021" name="PeerJ">
        <title>Extensive microbial diversity within the chicken gut microbiome revealed by metagenomics and culture.</title>
        <authorList>
            <person name="Gilroy R."/>
            <person name="Ravi A."/>
            <person name="Getino M."/>
            <person name="Pursley I."/>
            <person name="Horton D.L."/>
            <person name="Alikhan N.F."/>
            <person name="Baker D."/>
            <person name="Gharbi K."/>
            <person name="Hall N."/>
            <person name="Watson M."/>
            <person name="Adriaenssens E.M."/>
            <person name="Foster-Nyarko E."/>
            <person name="Jarju S."/>
            <person name="Secka A."/>
            <person name="Antonio M."/>
            <person name="Oren A."/>
            <person name="Chaudhuri R.R."/>
            <person name="La Ragione R."/>
            <person name="Hildebrand F."/>
            <person name="Pallen M.J."/>
        </authorList>
    </citation>
    <scope>NUCLEOTIDE SEQUENCE</scope>
    <source>
        <strain evidence="8">B2-22910</strain>
    </source>
</reference>
<protein>
    <recommendedName>
        <fullName evidence="3">non-reducing end alpha-L-arabinofuranosidase</fullName>
        <ecNumber evidence="3">3.2.1.55</ecNumber>
    </recommendedName>
</protein>
<evidence type="ECO:0000256" key="4">
    <source>
        <dbReference type="ARBA" id="ARBA00022729"/>
    </source>
</evidence>
<gene>
    <name evidence="8" type="ORF">IAB82_06095</name>
</gene>
<dbReference type="GO" id="GO:0046556">
    <property type="term" value="F:alpha-L-arabinofuranosidase activity"/>
    <property type="evidence" value="ECO:0007669"/>
    <property type="project" value="UniProtKB-EC"/>
</dbReference>
<dbReference type="PANTHER" id="PTHR31776:SF0">
    <property type="entry name" value="ALPHA-L-ARABINOFURANOSIDASE 1"/>
    <property type="match status" value="1"/>
</dbReference>
<proteinExistence type="inferred from homology"/>
<dbReference type="Pfam" id="PF06964">
    <property type="entry name" value="Alpha-L-AF_C"/>
    <property type="match status" value="1"/>
</dbReference>
<organism evidence="8 9">
    <name type="scientific">Candidatus Cryptobacteroides faecavium</name>
    <dbReference type="NCBI Taxonomy" id="2840762"/>
    <lineage>
        <taxon>Bacteria</taxon>
        <taxon>Pseudomonadati</taxon>
        <taxon>Bacteroidota</taxon>
        <taxon>Bacteroidia</taxon>
        <taxon>Bacteroidales</taxon>
        <taxon>Candidatus Cryptobacteroides</taxon>
    </lineage>
</organism>
<comment type="similarity">
    <text evidence="2">Belongs to the glycosyl hydrolase 51 family.</text>
</comment>
<dbReference type="InterPro" id="IPR010720">
    <property type="entry name" value="Alpha-L-AF_C"/>
</dbReference>
<dbReference type="InterPro" id="IPR051563">
    <property type="entry name" value="Glycosyl_Hydrolase_51"/>
</dbReference>
<dbReference type="Gene3D" id="3.20.20.80">
    <property type="entry name" value="Glycosidases"/>
    <property type="match status" value="1"/>
</dbReference>
<dbReference type="AlphaFoldDB" id="A0A9D9NFP5"/>
<dbReference type="SUPFAM" id="SSF49785">
    <property type="entry name" value="Galactose-binding domain-like"/>
    <property type="match status" value="1"/>
</dbReference>
<evidence type="ECO:0000256" key="5">
    <source>
        <dbReference type="ARBA" id="ARBA00022801"/>
    </source>
</evidence>
<evidence type="ECO:0000256" key="1">
    <source>
        <dbReference type="ARBA" id="ARBA00001462"/>
    </source>
</evidence>
<dbReference type="PANTHER" id="PTHR31776">
    <property type="entry name" value="ALPHA-L-ARABINOFURANOSIDASE 1"/>
    <property type="match status" value="1"/>
</dbReference>
<evidence type="ECO:0000313" key="8">
    <source>
        <dbReference type="EMBL" id="MBO8471350.1"/>
    </source>
</evidence>
<dbReference type="SUPFAM" id="SSF51445">
    <property type="entry name" value="(Trans)glycosidases"/>
    <property type="match status" value="1"/>
</dbReference>
<comment type="catalytic activity">
    <reaction evidence="1">
        <text>Hydrolysis of terminal non-reducing alpha-L-arabinofuranoside residues in alpha-L-arabinosides.</text>
        <dbReference type="EC" id="3.2.1.55"/>
    </reaction>
</comment>
<dbReference type="InterPro" id="IPR017853">
    <property type="entry name" value="GH"/>
</dbReference>
<dbReference type="SMART" id="SM00813">
    <property type="entry name" value="Alpha-L-AF_C"/>
    <property type="match status" value="1"/>
</dbReference>
<evidence type="ECO:0000259" key="7">
    <source>
        <dbReference type="SMART" id="SM00813"/>
    </source>
</evidence>
<dbReference type="EMBL" id="JADIMB010000090">
    <property type="protein sequence ID" value="MBO8471350.1"/>
    <property type="molecule type" value="Genomic_DNA"/>
</dbReference>
<dbReference type="Pfam" id="PF22848">
    <property type="entry name" value="ASD1_dom"/>
    <property type="match status" value="1"/>
</dbReference>
<evidence type="ECO:0000256" key="3">
    <source>
        <dbReference type="ARBA" id="ARBA00012670"/>
    </source>
</evidence>
<name>A0A9D9NFP5_9BACT</name>
<comment type="caution">
    <text evidence="8">The sequence shown here is derived from an EMBL/GenBank/DDBJ whole genome shotgun (WGS) entry which is preliminary data.</text>
</comment>
<dbReference type="EC" id="3.2.1.55" evidence="3"/>
<feature type="domain" description="Alpha-L-arabinofuranosidase C-terminal" evidence="7">
    <location>
        <begin position="489"/>
        <end position="841"/>
    </location>
</feature>